<name>A0A7S2P6Y4_9STRA</name>
<dbReference type="PANTHER" id="PTHR21530">
    <property type="entry name" value="PHEROMONE SHUTDOWN PROTEIN"/>
    <property type="match status" value="1"/>
</dbReference>
<feature type="chain" id="PRO_5031310791" description="TraB family protein" evidence="2">
    <location>
        <begin position="18"/>
        <end position="392"/>
    </location>
</feature>
<dbReference type="AlphaFoldDB" id="A0A7S2P6Y4"/>
<reference evidence="3" key="1">
    <citation type="submission" date="2021-01" db="EMBL/GenBank/DDBJ databases">
        <authorList>
            <person name="Corre E."/>
            <person name="Pelletier E."/>
            <person name="Niang G."/>
            <person name="Scheremetjew M."/>
            <person name="Finn R."/>
            <person name="Kale V."/>
            <person name="Holt S."/>
            <person name="Cochrane G."/>
            <person name="Meng A."/>
            <person name="Brown T."/>
            <person name="Cohen L."/>
        </authorList>
    </citation>
    <scope>NUCLEOTIDE SEQUENCE</scope>
    <source>
        <strain evidence="3">SM1012Den-03</strain>
    </source>
</reference>
<keyword evidence="2" id="KW-0732">Signal</keyword>
<dbReference type="InterPro" id="IPR046345">
    <property type="entry name" value="TraB_PrgY-like"/>
</dbReference>
<feature type="region of interest" description="Disordered" evidence="1">
    <location>
        <begin position="167"/>
        <end position="187"/>
    </location>
</feature>
<evidence type="ECO:0000313" key="3">
    <source>
        <dbReference type="EMBL" id="CAD9579744.1"/>
    </source>
</evidence>
<feature type="region of interest" description="Disordered" evidence="1">
    <location>
        <begin position="129"/>
        <end position="154"/>
    </location>
</feature>
<evidence type="ECO:0000256" key="1">
    <source>
        <dbReference type="SAM" id="MobiDB-lite"/>
    </source>
</evidence>
<accession>A0A7S2P6Y4</accession>
<dbReference type="CDD" id="cd14726">
    <property type="entry name" value="TraB_PrgY-like"/>
    <property type="match status" value="1"/>
</dbReference>
<protein>
    <recommendedName>
        <fullName evidence="4">TraB family protein</fullName>
    </recommendedName>
</protein>
<dbReference type="EMBL" id="HBGZ01004654">
    <property type="protein sequence ID" value="CAD9579744.1"/>
    <property type="molecule type" value="Transcribed_RNA"/>
</dbReference>
<feature type="compositionally biased region" description="Polar residues" evidence="1">
    <location>
        <begin position="131"/>
        <end position="147"/>
    </location>
</feature>
<sequence>MRSFLLPISLILWSATAFQIDIDNGLSRREVIQSTAKIATIASTVSASSPAFAITSSTETTTSQSQTIVSNTLCDPAVSTWVKNDRTIHILGTAHISSASAELAGKMVREIKPNVVFVELDAKRVSRAGIGNSTSTSKTNTVASSNEGAADSTPSVTAAAVETETTLAPKSSVISTPSNDAPPRKIQISNPLVNVGSKYVGNAVKGMYTKLESEGFKAGDEFINSVREGLAIGSTIVLGDRDVEVTLKRLTQALTKTDIRKLLSSDSEVEKSMEGLLPDQMKSNMNQPSDSVTMGVDDATFNSFVETMKAKENVKKIMGALKETAPEIYQAMVAERDVYMARGLDELGMNVKSGSSVETTVAVMGMAHVDGVENYLATNGWKDVSYPCPANL</sequence>
<proteinExistence type="predicted"/>
<evidence type="ECO:0000256" key="2">
    <source>
        <dbReference type="SAM" id="SignalP"/>
    </source>
</evidence>
<gene>
    <name evidence="3" type="ORF">SMAR0320_LOCUS3164</name>
</gene>
<dbReference type="Pfam" id="PF01963">
    <property type="entry name" value="TraB_PrgY_gumN"/>
    <property type="match status" value="1"/>
</dbReference>
<dbReference type="InterPro" id="IPR002816">
    <property type="entry name" value="TraB/PrgY/GumN_fam"/>
</dbReference>
<dbReference type="PANTHER" id="PTHR21530:SF7">
    <property type="entry name" value="TRAB DOMAIN-CONTAINING PROTEIN"/>
    <property type="match status" value="1"/>
</dbReference>
<feature type="signal peptide" evidence="2">
    <location>
        <begin position="1"/>
        <end position="17"/>
    </location>
</feature>
<organism evidence="3">
    <name type="scientific">Skeletonema marinoi</name>
    <dbReference type="NCBI Taxonomy" id="267567"/>
    <lineage>
        <taxon>Eukaryota</taxon>
        <taxon>Sar</taxon>
        <taxon>Stramenopiles</taxon>
        <taxon>Ochrophyta</taxon>
        <taxon>Bacillariophyta</taxon>
        <taxon>Coscinodiscophyceae</taxon>
        <taxon>Thalassiosirophycidae</taxon>
        <taxon>Thalassiosirales</taxon>
        <taxon>Skeletonemataceae</taxon>
        <taxon>Skeletonema</taxon>
        <taxon>Skeletonema marinoi-dohrnii complex</taxon>
    </lineage>
</organism>
<evidence type="ECO:0008006" key="4">
    <source>
        <dbReference type="Google" id="ProtNLM"/>
    </source>
</evidence>